<reference evidence="2" key="1">
    <citation type="submission" date="2020-05" db="EMBL/GenBank/DDBJ databases">
        <authorList>
            <person name="Chiriac C."/>
            <person name="Salcher M."/>
            <person name="Ghai R."/>
            <person name="Kavagutti S V."/>
        </authorList>
    </citation>
    <scope>NUCLEOTIDE SEQUENCE</scope>
</reference>
<dbReference type="Gene3D" id="1.25.40.10">
    <property type="entry name" value="Tetratricopeptide repeat domain"/>
    <property type="match status" value="1"/>
</dbReference>
<dbReference type="SMART" id="SM00028">
    <property type="entry name" value="TPR"/>
    <property type="match status" value="3"/>
</dbReference>
<dbReference type="InterPro" id="IPR011990">
    <property type="entry name" value="TPR-like_helical_dom_sf"/>
</dbReference>
<name>A0A6J7IJN5_9ZZZZ</name>
<dbReference type="PROSITE" id="PS50005">
    <property type="entry name" value="TPR"/>
    <property type="match status" value="1"/>
</dbReference>
<gene>
    <name evidence="2" type="ORF">UFOPK3720_00681</name>
</gene>
<dbReference type="AlphaFoldDB" id="A0A6J7IJN5"/>
<dbReference type="SUPFAM" id="SSF48452">
    <property type="entry name" value="TPR-like"/>
    <property type="match status" value="1"/>
</dbReference>
<protein>
    <submittedName>
        <fullName evidence="2">Unannotated protein</fullName>
    </submittedName>
</protein>
<evidence type="ECO:0000313" key="2">
    <source>
        <dbReference type="EMBL" id="CAB4930307.1"/>
    </source>
</evidence>
<dbReference type="InterPro" id="IPR019734">
    <property type="entry name" value="TPR_rpt"/>
</dbReference>
<sequence>MSSVTQFSVSIPRAHRPDPTEPAGDPYEWFQRATQLLDSGNPDAAAQLLERVLDAEPGSTAALESLARARFDARRYQEAAVAFERLLAVAPDNDYAHFGRGLCAWHVQQFETARDHLALAFVMRPHRPEYSRALAQVKATIKARAAGELPLNGPVWT</sequence>
<feature type="region of interest" description="Disordered" evidence="1">
    <location>
        <begin position="1"/>
        <end position="25"/>
    </location>
</feature>
<dbReference type="EMBL" id="CAFBNB010000106">
    <property type="protein sequence ID" value="CAB4930307.1"/>
    <property type="molecule type" value="Genomic_DNA"/>
</dbReference>
<proteinExistence type="predicted"/>
<organism evidence="2">
    <name type="scientific">freshwater metagenome</name>
    <dbReference type="NCBI Taxonomy" id="449393"/>
    <lineage>
        <taxon>unclassified sequences</taxon>
        <taxon>metagenomes</taxon>
        <taxon>ecological metagenomes</taxon>
    </lineage>
</organism>
<dbReference type="Pfam" id="PF13432">
    <property type="entry name" value="TPR_16"/>
    <property type="match status" value="1"/>
</dbReference>
<accession>A0A6J7IJN5</accession>
<evidence type="ECO:0000256" key="1">
    <source>
        <dbReference type="SAM" id="MobiDB-lite"/>
    </source>
</evidence>